<keyword evidence="2" id="KW-1185">Reference proteome</keyword>
<organism evidence="1 2">
    <name type="scientific">Absicoccus intestinalis</name>
    <dbReference type="NCBI Taxonomy" id="2926319"/>
    <lineage>
        <taxon>Bacteria</taxon>
        <taxon>Bacillati</taxon>
        <taxon>Bacillota</taxon>
        <taxon>Erysipelotrichia</taxon>
        <taxon>Erysipelotrichales</taxon>
        <taxon>Erysipelotrichaceae</taxon>
        <taxon>Absicoccus</taxon>
    </lineage>
</organism>
<proteinExistence type="predicted"/>
<evidence type="ECO:0000313" key="2">
    <source>
        <dbReference type="Proteomes" id="UP001285244"/>
    </source>
</evidence>
<name>A0ABU4WMD2_9FIRM</name>
<dbReference type="Proteomes" id="UP001285244">
    <property type="component" value="Unassembled WGS sequence"/>
</dbReference>
<gene>
    <name evidence="1" type="ORF">MOZ64_05950</name>
</gene>
<accession>A0ABU4WMD2</accession>
<comment type="caution">
    <text evidence="1">The sequence shown here is derived from an EMBL/GenBank/DDBJ whole genome shotgun (WGS) entry which is preliminary data.</text>
</comment>
<evidence type="ECO:0000313" key="1">
    <source>
        <dbReference type="EMBL" id="MDX8417383.1"/>
    </source>
</evidence>
<protein>
    <submittedName>
        <fullName evidence="1">Uncharacterized protein</fullName>
    </submittedName>
</protein>
<sequence>MRNKKDKYEYDKNYRKENYRWTIFYIPKSDTKVNEYLARQKPMSKYIRRLIKEDIENERIEKARAANK</sequence>
<reference evidence="1 2" key="1">
    <citation type="submission" date="2022-03" db="EMBL/GenBank/DDBJ databases">
        <title>Novel taxa within the pig intestine.</title>
        <authorList>
            <person name="Wylensek D."/>
            <person name="Bishof K."/>
            <person name="Afrizal A."/>
            <person name="Clavel T."/>
        </authorList>
    </citation>
    <scope>NUCLEOTIDE SEQUENCE [LARGE SCALE GENOMIC DNA]</scope>
    <source>
        <strain evidence="1 2">Cla-KB-P134</strain>
    </source>
</reference>
<dbReference type="RefSeq" id="WP_320325679.1">
    <property type="nucleotide sequence ID" value="NZ_JALBUS010000007.1"/>
</dbReference>
<dbReference type="EMBL" id="JALBUS010000007">
    <property type="protein sequence ID" value="MDX8417383.1"/>
    <property type="molecule type" value="Genomic_DNA"/>
</dbReference>